<keyword evidence="1" id="KW-0677">Repeat</keyword>
<reference evidence="2" key="1">
    <citation type="submission" date="2021-01" db="EMBL/GenBank/DDBJ databases">
        <authorList>
            <person name="Corre E."/>
            <person name="Pelletier E."/>
            <person name="Niang G."/>
            <person name="Scheremetjew M."/>
            <person name="Finn R."/>
            <person name="Kale V."/>
            <person name="Holt S."/>
            <person name="Cochrane G."/>
            <person name="Meng A."/>
            <person name="Brown T."/>
            <person name="Cohen L."/>
        </authorList>
    </citation>
    <scope>NUCLEOTIDE SEQUENCE</scope>
    <source>
        <strain evidence="2">GSO104</strain>
    </source>
</reference>
<dbReference type="InterPro" id="IPR011990">
    <property type="entry name" value="TPR-like_helical_dom_sf"/>
</dbReference>
<dbReference type="InterPro" id="IPR051222">
    <property type="entry name" value="PPR/CCM1_RNA-binding"/>
</dbReference>
<dbReference type="PANTHER" id="PTHR47942">
    <property type="entry name" value="TETRATRICOPEPTIDE REPEAT (TPR)-LIKE SUPERFAMILY PROTEIN-RELATED"/>
    <property type="match status" value="1"/>
</dbReference>
<dbReference type="AlphaFoldDB" id="A0A7S4QLX9"/>
<proteinExistence type="predicted"/>
<evidence type="ECO:0000256" key="1">
    <source>
        <dbReference type="ARBA" id="ARBA00022737"/>
    </source>
</evidence>
<dbReference type="Gene3D" id="1.25.40.10">
    <property type="entry name" value="Tetratricopeptide repeat domain"/>
    <property type="match status" value="2"/>
</dbReference>
<evidence type="ECO:0000313" key="2">
    <source>
        <dbReference type="EMBL" id="CAE4587619.1"/>
    </source>
</evidence>
<dbReference type="PANTHER" id="PTHR47942:SF63">
    <property type="entry name" value="PENTATRICOPEPTIDE REPEAT-CONTAINING PROTEIN"/>
    <property type="match status" value="1"/>
</dbReference>
<protein>
    <recommendedName>
        <fullName evidence="3">Pentacotripeptide-repeat region of PRORP domain-containing protein</fullName>
    </recommendedName>
</protein>
<sequence length="393" mass="45329">MSVQIMFFVYDANHNICCILCQQILIEMHDSYLAGDEHVQPDTQSFKSVMLAWAKAVDSEQDAPRRAQRVLEWMINLYQTNENSKAKPDVECFEIVLRAWSKSGDVDAPEKTEHLIVWMEKLYNEGVADVKPRTRSFNAVLVAWSKSPEKYAAQRAEDILYHMQRLYDSGNEDLKPDAISYGTVVSTWTKSGKQNGPRRAEKILRLMEIECDYGDSTLRPDVILYNFVIEAFSKSDEKFAYKDALSVLRRQITMYRSGVNKCRPDIYSFTSVIAACASFSGHGKERTSAFKAAVATFDELLKSEYVSPNHVTYGTMMKATARLLPLRSQLRRKWTKKLFEKSSKDGYVGDMFLSWLKEAASPKHYHELTRGRRRQNLPPEWTRNVIERRPVKK</sequence>
<dbReference type="EMBL" id="HBNS01005818">
    <property type="protein sequence ID" value="CAE4587619.1"/>
    <property type="molecule type" value="Transcribed_RNA"/>
</dbReference>
<evidence type="ECO:0008006" key="3">
    <source>
        <dbReference type="Google" id="ProtNLM"/>
    </source>
</evidence>
<organism evidence="2">
    <name type="scientific">Ditylum brightwellii</name>
    <dbReference type="NCBI Taxonomy" id="49249"/>
    <lineage>
        <taxon>Eukaryota</taxon>
        <taxon>Sar</taxon>
        <taxon>Stramenopiles</taxon>
        <taxon>Ochrophyta</taxon>
        <taxon>Bacillariophyta</taxon>
        <taxon>Mediophyceae</taxon>
        <taxon>Lithodesmiophycidae</taxon>
        <taxon>Lithodesmiales</taxon>
        <taxon>Lithodesmiaceae</taxon>
        <taxon>Ditylum</taxon>
    </lineage>
</organism>
<accession>A0A7S4QLX9</accession>
<gene>
    <name evidence="2" type="ORF">DBRI00130_LOCUS4734</name>
</gene>
<name>A0A7S4QLX9_9STRA</name>